<dbReference type="AlphaFoldDB" id="C8VXB7"/>
<dbReference type="Proteomes" id="UP000002217">
    <property type="component" value="Chromosome"/>
</dbReference>
<evidence type="ECO:0000313" key="2">
    <source>
        <dbReference type="Proteomes" id="UP000002217"/>
    </source>
</evidence>
<protein>
    <submittedName>
        <fullName evidence="1">Uncharacterized protein</fullName>
    </submittedName>
</protein>
<dbReference type="EMBL" id="CP001720">
    <property type="protein sequence ID" value="ACV64513.1"/>
    <property type="molecule type" value="Genomic_DNA"/>
</dbReference>
<evidence type="ECO:0000313" key="1">
    <source>
        <dbReference type="EMBL" id="ACV64513.1"/>
    </source>
</evidence>
<sequence>MYVFTPSCTSNQENYKLTEPILKGNSDSKQLLPLQQLKGYKIASELSSGEMRISEELLLWENVKHSSGVRVNDLTIHPERMIWVVKTKSPIYLTRYGSVTDADVTQLWDAENGEFYGYELSGKPGIDWRSPVDK</sequence>
<proteinExistence type="predicted"/>
<keyword evidence="2" id="KW-1185">Reference proteome</keyword>
<gene>
    <name evidence="1" type="ordered locus">Dtox_3808</name>
</gene>
<reference evidence="1 2" key="1">
    <citation type="journal article" date="2009" name="Stand. Genomic Sci.">
        <title>Complete genome sequence of Desulfotomaculum acetoxidans type strain (5575).</title>
        <authorList>
            <person name="Spring S."/>
            <person name="Lapidus A."/>
            <person name="Schroder M."/>
            <person name="Gleim D."/>
            <person name="Sims D."/>
            <person name="Meincke L."/>
            <person name="Glavina Del Rio T."/>
            <person name="Tice H."/>
            <person name="Copeland A."/>
            <person name="Cheng J.F."/>
            <person name="Lucas S."/>
            <person name="Chen F."/>
            <person name="Nolan M."/>
            <person name="Bruce D."/>
            <person name="Goodwin L."/>
            <person name="Pitluck S."/>
            <person name="Ivanova N."/>
            <person name="Mavromatis K."/>
            <person name="Mikhailova N."/>
            <person name="Pati A."/>
            <person name="Chen A."/>
            <person name="Palaniappan K."/>
            <person name="Land M."/>
            <person name="Hauser L."/>
            <person name="Chang Y.J."/>
            <person name="Jeffries C.D."/>
            <person name="Chain P."/>
            <person name="Saunders E."/>
            <person name="Brettin T."/>
            <person name="Detter J.C."/>
            <person name="Goker M."/>
            <person name="Bristow J."/>
            <person name="Eisen J.A."/>
            <person name="Markowitz V."/>
            <person name="Hugenholtz P."/>
            <person name="Kyrpides N.C."/>
            <person name="Klenk H.P."/>
            <person name="Han C."/>
        </authorList>
    </citation>
    <scope>NUCLEOTIDE SEQUENCE [LARGE SCALE GENOMIC DNA]</scope>
    <source>
        <strain evidence="2">ATCC 49208 / DSM 771 / VKM B-1644</strain>
    </source>
</reference>
<name>C8VXB7_DESAS</name>
<dbReference type="KEGG" id="dae:Dtox_3808"/>
<accession>C8VXB7</accession>
<dbReference type="STRING" id="485916.Dtox_3808"/>
<organism evidence="1 2">
    <name type="scientific">Desulfofarcimen acetoxidans (strain ATCC 49208 / DSM 771 / KCTC 5769 / VKM B-1644 / 5575)</name>
    <name type="common">Desulfotomaculum acetoxidans</name>
    <dbReference type="NCBI Taxonomy" id="485916"/>
    <lineage>
        <taxon>Bacteria</taxon>
        <taxon>Bacillati</taxon>
        <taxon>Bacillota</taxon>
        <taxon>Clostridia</taxon>
        <taxon>Eubacteriales</taxon>
        <taxon>Peptococcaceae</taxon>
        <taxon>Desulfofarcimen</taxon>
    </lineage>
</organism>
<dbReference type="HOGENOM" id="CLU_1892818_0_0_9"/>